<name>A0A5J9TDU8_9POAL</name>
<accession>A0A5J9TDU8</accession>
<comment type="caution">
    <text evidence="3">The sequence shown here is derived from an EMBL/GenBank/DDBJ whole genome shotgun (WGS) entry which is preliminary data.</text>
</comment>
<dbReference type="Proteomes" id="UP000324897">
    <property type="component" value="Chromosome 3"/>
</dbReference>
<feature type="non-terminal residue" evidence="3">
    <location>
        <position position="1"/>
    </location>
</feature>
<feature type="compositionally biased region" description="Low complexity" evidence="1">
    <location>
        <begin position="9"/>
        <end position="30"/>
    </location>
</feature>
<feature type="transmembrane region" description="Helical" evidence="2">
    <location>
        <begin position="96"/>
        <end position="120"/>
    </location>
</feature>
<dbReference type="Gramene" id="TVU09452">
    <property type="protein sequence ID" value="TVU09452"/>
    <property type="gene ID" value="EJB05_42924"/>
</dbReference>
<evidence type="ECO:0000256" key="2">
    <source>
        <dbReference type="SAM" id="Phobius"/>
    </source>
</evidence>
<keyword evidence="2" id="KW-0812">Transmembrane</keyword>
<dbReference type="PANTHER" id="PTHR35508:SF2">
    <property type="entry name" value="OS09G0395000 PROTEIN"/>
    <property type="match status" value="1"/>
</dbReference>
<proteinExistence type="predicted"/>
<feature type="transmembrane region" description="Helical" evidence="2">
    <location>
        <begin position="182"/>
        <end position="201"/>
    </location>
</feature>
<organism evidence="3 4">
    <name type="scientific">Eragrostis curvula</name>
    <name type="common">weeping love grass</name>
    <dbReference type="NCBI Taxonomy" id="38414"/>
    <lineage>
        <taxon>Eukaryota</taxon>
        <taxon>Viridiplantae</taxon>
        <taxon>Streptophyta</taxon>
        <taxon>Embryophyta</taxon>
        <taxon>Tracheophyta</taxon>
        <taxon>Spermatophyta</taxon>
        <taxon>Magnoliopsida</taxon>
        <taxon>Liliopsida</taxon>
        <taxon>Poales</taxon>
        <taxon>Poaceae</taxon>
        <taxon>PACMAD clade</taxon>
        <taxon>Chloridoideae</taxon>
        <taxon>Eragrostideae</taxon>
        <taxon>Eragrostidinae</taxon>
        <taxon>Eragrostis</taxon>
    </lineage>
</organism>
<protein>
    <submittedName>
        <fullName evidence="3">Uncharacterized protein</fullName>
    </submittedName>
</protein>
<keyword evidence="2" id="KW-1133">Transmembrane helix</keyword>
<dbReference type="EMBL" id="RWGY01000039">
    <property type="protein sequence ID" value="TVU09452.1"/>
    <property type="molecule type" value="Genomic_DNA"/>
</dbReference>
<feature type="transmembrane region" description="Helical" evidence="2">
    <location>
        <begin position="157"/>
        <end position="176"/>
    </location>
</feature>
<keyword evidence="2" id="KW-0472">Membrane</keyword>
<keyword evidence="4" id="KW-1185">Reference proteome</keyword>
<feature type="region of interest" description="Disordered" evidence="1">
    <location>
        <begin position="1"/>
        <end position="30"/>
    </location>
</feature>
<evidence type="ECO:0000313" key="4">
    <source>
        <dbReference type="Proteomes" id="UP000324897"/>
    </source>
</evidence>
<evidence type="ECO:0000313" key="3">
    <source>
        <dbReference type="EMBL" id="TVU09452.1"/>
    </source>
</evidence>
<dbReference type="PANTHER" id="PTHR35508">
    <property type="entry name" value="VOLTAGE-DEPENDENT L-TYPE CALCIUM CHANNEL SUBUNIT"/>
    <property type="match status" value="1"/>
</dbReference>
<feature type="transmembrane region" description="Helical" evidence="2">
    <location>
        <begin position="126"/>
        <end position="150"/>
    </location>
</feature>
<dbReference type="AlphaFoldDB" id="A0A5J9TDU8"/>
<reference evidence="3 4" key="1">
    <citation type="journal article" date="2019" name="Sci. Rep.">
        <title>A high-quality genome of Eragrostis curvula grass provides insights into Poaceae evolution and supports new strategies to enhance forage quality.</title>
        <authorList>
            <person name="Carballo J."/>
            <person name="Santos B.A.C.M."/>
            <person name="Zappacosta D."/>
            <person name="Garbus I."/>
            <person name="Selva J.P."/>
            <person name="Gallo C.A."/>
            <person name="Diaz A."/>
            <person name="Albertini E."/>
            <person name="Caccamo M."/>
            <person name="Echenique V."/>
        </authorList>
    </citation>
    <scope>NUCLEOTIDE SEQUENCE [LARGE SCALE GENOMIC DNA]</scope>
    <source>
        <strain evidence="4">cv. Victoria</strain>
        <tissue evidence="3">Leaf</tissue>
    </source>
</reference>
<gene>
    <name evidence="3" type="ORF">EJB05_42924</name>
</gene>
<sequence>MAGRQAVDAAGARGEASSSASTSSSSSLSAADEDTLPDLFRGFDIDGVAGASSASATAEAARGVRGLCAAPRLREACEDAASDVAAWTRQGGAPRALLVVSVGSASLAALTGLLVVGFFVAAVTTNAIVCSFLVSLVAAGGFLAVLLAFLASIYVGALSVAVFVVATTTVAAVIFIMTATGWAAFFWIVWFAATKCSGLVTTKRSTSTTNSVM</sequence>
<evidence type="ECO:0000256" key="1">
    <source>
        <dbReference type="SAM" id="MobiDB-lite"/>
    </source>
</evidence>